<sequence length="461" mass="49666">MAKAVKRAFVCNECGADYPRWQGQCSACHAWNTITEVRLAASPSSSRADRLTGYAGESAGVSRVQKLSEISLEALPRFSTGFQEFDRVLGGGVVPGSAILIGGNPGAGKSTLLLQTLCKLSEHMKTLYVTGEESLQQVAMRAHRLGLPAHNLNMLSETSIEQICLIAEQEQPKLMVIDSIQVMHLAEIQSSPGSVAQVRETAAYLTRFAKTRGVAIIMVGHVTKDGSLAGPKVLEHCIDCSVLLDGDADSRFRTLRSHKNRFGAVNELGVFAMTEQGLREISNPSAIFLSRGDEITSGSSVMVVWEGTRPLLVEIQALVDQSMMANPRRVAVGLEQNRLAILLAVLHRHGGLQMSDQDVFVNVVGGVKVTETSADLALLLSLVSSLRDRPLPQDLVVFGEVGLAGEIRPVPSGQERIAEAAKHGFKRAIVPHANMPKKLPANMQVFGVKKLADALDILNDL</sequence>
<dbReference type="OrthoDB" id="9803906at2"/>
<dbReference type="InterPro" id="IPR004504">
    <property type="entry name" value="DNA_repair_RadA"/>
</dbReference>
<evidence type="ECO:0000256" key="3">
    <source>
        <dbReference type="ARBA" id="ARBA00022763"/>
    </source>
</evidence>
<dbReference type="SUPFAM" id="SSF54211">
    <property type="entry name" value="Ribosomal protein S5 domain 2-like"/>
    <property type="match status" value="1"/>
</dbReference>
<evidence type="ECO:0000256" key="13">
    <source>
        <dbReference type="RuleBase" id="RU003555"/>
    </source>
</evidence>
<accession>A0A4P8QQA1</accession>
<protein>
    <recommendedName>
        <fullName evidence="11 12">DNA repair protein RadA</fullName>
    </recommendedName>
</protein>
<evidence type="ECO:0000256" key="12">
    <source>
        <dbReference type="NCBIfam" id="TIGR00416"/>
    </source>
</evidence>
<dbReference type="Proteomes" id="UP000299580">
    <property type="component" value="Chromosome"/>
</dbReference>
<dbReference type="FunFam" id="3.30.230.10:FF:000011">
    <property type="entry name" value="DNA repair protein RadA"/>
    <property type="match status" value="1"/>
</dbReference>
<dbReference type="GO" id="GO:0016787">
    <property type="term" value="F:hydrolase activity"/>
    <property type="evidence" value="ECO:0007669"/>
    <property type="project" value="UniProtKB-KW"/>
</dbReference>
<evidence type="ECO:0000259" key="14">
    <source>
        <dbReference type="PROSITE" id="PS50162"/>
    </source>
</evidence>
<dbReference type="GO" id="GO:0140664">
    <property type="term" value="F:ATP-dependent DNA damage sensor activity"/>
    <property type="evidence" value="ECO:0007669"/>
    <property type="project" value="InterPro"/>
</dbReference>
<comment type="domain">
    <text evidence="11">The middle region has homology to RecA with ATPase motifs including the RadA KNRFG motif, while the C-terminus is homologous to Lon protease.</text>
</comment>
<comment type="function">
    <text evidence="11">Plays a role in repairing double-strand DNA breaks, probably involving stabilizing or processing branched DNA or blocked replication forks.</text>
</comment>
<keyword evidence="9 11" id="KW-0238">DNA-binding</keyword>
<dbReference type="PANTHER" id="PTHR32472">
    <property type="entry name" value="DNA REPAIR PROTEIN RADA"/>
    <property type="match status" value="1"/>
</dbReference>
<dbReference type="RefSeq" id="WP_137712471.1">
    <property type="nucleotide sequence ID" value="NZ_CP034035.1"/>
</dbReference>
<keyword evidence="5" id="KW-0378">Hydrolase</keyword>
<evidence type="ECO:0000256" key="8">
    <source>
        <dbReference type="ARBA" id="ARBA00023016"/>
    </source>
</evidence>
<dbReference type="CDD" id="cd01121">
    <property type="entry name" value="RadA_SMS_N"/>
    <property type="match status" value="1"/>
</dbReference>
<dbReference type="InterPro" id="IPR003593">
    <property type="entry name" value="AAA+_ATPase"/>
</dbReference>
<dbReference type="Pfam" id="PF13481">
    <property type="entry name" value="AAA_25"/>
    <property type="match status" value="1"/>
</dbReference>
<keyword evidence="8 11" id="KW-0346">Stress response</keyword>
<name>A0A4P8QQA1_9GAMM</name>
<dbReference type="InterPro" id="IPR014721">
    <property type="entry name" value="Ribsml_uS5_D2-typ_fold_subgr"/>
</dbReference>
<dbReference type="Gene3D" id="3.30.230.10">
    <property type="match status" value="1"/>
</dbReference>
<dbReference type="InterPro" id="IPR027417">
    <property type="entry name" value="P-loop_NTPase"/>
</dbReference>
<evidence type="ECO:0000256" key="1">
    <source>
        <dbReference type="ARBA" id="ARBA00022723"/>
    </source>
</evidence>
<feature type="region of interest" description="Lon-protease-like" evidence="11">
    <location>
        <begin position="358"/>
        <end position="461"/>
    </location>
</feature>
<dbReference type="PRINTS" id="PR01874">
    <property type="entry name" value="DNAREPAIRADA"/>
</dbReference>
<proteinExistence type="inferred from homology"/>
<evidence type="ECO:0000256" key="10">
    <source>
        <dbReference type="ARBA" id="ARBA00023204"/>
    </source>
</evidence>
<keyword evidence="6 13" id="KW-0862">Zinc</keyword>
<dbReference type="Gene3D" id="3.40.50.300">
    <property type="entry name" value="P-loop containing nucleotide triphosphate hydrolases"/>
    <property type="match status" value="1"/>
</dbReference>
<keyword evidence="1 11" id="KW-0479">Metal-binding</keyword>
<evidence type="ECO:0000256" key="4">
    <source>
        <dbReference type="ARBA" id="ARBA00022771"/>
    </source>
</evidence>
<gene>
    <name evidence="11 15" type="primary">radA</name>
    <name evidence="15" type="ORF">EH207_01740</name>
</gene>
<dbReference type="SUPFAM" id="SSF52540">
    <property type="entry name" value="P-loop containing nucleoside triphosphate hydrolases"/>
    <property type="match status" value="1"/>
</dbReference>
<dbReference type="InterPro" id="IPR020568">
    <property type="entry name" value="Ribosomal_Su5_D2-typ_SF"/>
</dbReference>
<keyword evidence="7 11" id="KW-0067">ATP-binding</keyword>
<dbReference type="Pfam" id="PF13541">
    <property type="entry name" value="ChlI"/>
    <property type="match status" value="1"/>
</dbReference>
<evidence type="ECO:0000256" key="6">
    <source>
        <dbReference type="ARBA" id="ARBA00022833"/>
    </source>
</evidence>
<keyword evidence="16" id="KW-1185">Reference proteome</keyword>
<comment type="similarity">
    <text evidence="11 13">Belongs to the RecA family. RadA subfamily.</text>
</comment>
<dbReference type="NCBIfam" id="TIGR00416">
    <property type="entry name" value="sms"/>
    <property type="match status" value="1"/>
</dbReference>
<dbReference type="FunFam" id="3.40.50.300:FF:000050">
    <property type="entry name" value="DNA repair protein RadA"/>
    <property type="match status" value="1"/>
</dbReference>
<dbReference type="EMBL" id="CP034035">
    <property type="protein sequence ID" value="QCR07390.1"/>
    <property type="molecule type" value="Genomic_DNA"/>
</dbReference>
<dbReference type="HAMAP" id="MF_01498">
    <property type="entry name" value="RadA_bact"/>
    <property type="match status" value="1"/>
</dbReference>
<feature type="binding site" evidence="11">
    <location>
        <begin position="103"/>
        <end position="110"/>
    </location>
    <ligand>
        <name>ATP</name>
        <dbReference type="ChEBI" id="CHEBI:30616"/>
    </ligand>
</feature>
<evidence type="ECO:0000256" key="7">
    <source>
        <dbReference type="ARBA" id="ARBA00022840"/>
    </source>
</evidence>
<dbReference type="GO" id="GO:0000725">
    <property type="term" value="P:recombinational repair"/>
    <property type="evidence" value="ECO:0007669"/>
    <property type="project" value="UniProtKB-UniRule"/>
</dbReference>
<dbReference type="InterPro" id="IPR020588">
    <property type="entry name" value="RecA_ATP-bd"/>
</dbReference>
<evidence type="ECO:0000313" key="15">
    <source>
        <dbReference type="EMBL" id="QCR07390.1"/>
    </source>
</evidence>
<dbReference type="GO" id="GO:0003684">
    <property type="term" value="F:damaged DNA binding"/>
    <property type="evidence" value="ECO:0007669"/>
    <property type="project" value="InterPro"/>
</dbReference>
<evidence type="ECO:0000256" key="5">
    <source>
        <dbReference type="ARBA" id="ARBA00022801"/>
    </source>
</evidence>
<evidence type="ECO:0000313" key="16">
    <source>
        <dbReference type="Proteomes" id="UP000299580"/>
    </source>
</evidence>
<comment type="function">
    <text evidence="13">DNA-dependent ATPase involved in processing of recombination intermediates, plays a role in repairing DNA breaks. Stimulates the branch migration of RecA-mediated strand transfer reactions, allowing the 3' invading strand to extend heteroduplex DNA faster. Binds ssDNA in the presence of ADP but not other nucleotides, has ATPase activity that is stimulated by ssDNA and various branched DNA structures, but inhibited by SSB. Does not have RecA's homology-searching function.</text>
</comment>
<dbReference type="GO" id="GO:0005829">
    <property type="term" value="C:cytosol"/>
    <property type="evidence" value="ECO:0007669"/>
    <property type="project" value="TreeGrafter"/>
</dbReference>
<keyword evidence="2 11" id="KW-0547">Nucleotide-binding</keyword>
<feature type="domain" description="RecA family profile 1" evidence="14">
    <location>
        <begin position="74"/>
        <end position="222"/>
    </location>
</feature>
<keyword evidence="10 11" id="KW-0234">DNA repair</keyword>
<evidence type="ECO:0000256" key="11">
    <source>
        <dbReference type="HAMAP-Rule" id="MF_01498"/>
    </source>
</evidence>
<keyword evidence="3 11" id="KW-0227">DNA damage</keyword>
<dbReference type="KEGG" id="brb:EH207_01740"/>
<dbReference type="AlphaFoldDB" id="A0A4P8QQA1"/>
<keyword evidence="4 13" id="KW-0863">Zinc-finger</keyword>
<organism evidence="15 16">
    <name type="scientific">Brenneria rubrifaciens</name>
    <dbReference type="NCBI Taxonomy" id="55213"/>
    <lineage>
        <taxon>Bacteria</taxon>
        <taxon>Pseudomonadati</taxon>
        <taxon>Pseudomonadota</taxon>
        <taxon>Gammaproteobacteria</taxon>
        <taxon>Enterobacterales</taxon>
        <taxon>Pectobacteriaceae</taxon>
        <taxon>Brenneria</taxon>
    </lineage>
</organism>
<dbReference type="GO" id="GO:0008270">
    <property type="term" value="F:zinc ion binding"/>
    <property type="evidence" value="ECO:0007669"/>
    <property type="project" value="UniProtKB-KW"/>
</dbReference>
<dbReference type="GO" id="GO:0005524">
    <property type="term" value="F:ATP binding"/>
    <property type="evidence" value="ECO:0007669"/>
    <property type="project" value="UniProtKB-UniRule"/>
</dbReference>
<dbReference type="InterPro" id="IPR041166">
    <property type="entry name" value="Rubredoxin_2"/>
</dbReference>
<dbReference type="SMART" id="SM00382">
    <property type="entry name" value="AAA"/>
    <property type="match status" value="1"/>
</dbReference>
<dbReference type="PROSITE" id="PS50162">
    <property type="entry name" value="RECA_2"/>
    <property type="match status" value="1"/>
</dbReference>
<reference evidence="15 16" key="1">
    <citation type="submission" date="2018-11" db="EMBL/GenBank/DDBJ databases">
        <title>Genome sequences of Brenneria nigrifluens and Brenneria rubrifaciens.</title>
        <authorList>
            <person name="Poret-Peterson A.T."/>
            <person name="McClean A.E."/>
            <person name="Kluepfel D.A."/>
        </authorList>
    </citation>
    <scope>NUCLEOTIDE SEQUENCE [LARGE SCALE GENOMIC DNA]</scope>
    <source>
        <strain evidence="15 16">6D370</strain>
    </source>
</reference>
<evidence type="ECO:0000256" key="9">
    <source>
        <dbReference type="ARBA" id="ARBA00023125"/>
    </source>
</evidence>
<feature type="short sequence motif" description="RadA KNRFG motif" evidence="11">
    <location>
        <begin position="259"/>
        <end position="263"/>
    </location>
</feature>
<dbReference type="PANTHER" id="PTHR32472:SF10">
    <property type="entry name" value="DNA REPAIR PROTEIN RADA-LIKE PROTEIN"/>
    <property type="match status" value="1"/>
</dbReference>
<dbReference type="Pfam" id="PF18073">
    <property type="entry name" value="Zn_ribbon_LapB"/>
    <property type="match status" value="1"/>
</dbReference>
<evidence type="ECO:0000256" key="2">
    <source>
        <dbReference type="ARBA" id="ARBA00022741"/>
    </source>
</evidence>